<feature type="chain" id="PRO_5029645937" description="Bifunctional inhibitor/plant lipid transfer protein/seed storage helical domain-containing protein" evidence="6">
    <location>
        <begin position="21"/>
        <end position="143"/>
    </location>
</feature>
<organism evidence="8 9">
    <name type="scientific">Kingdonia uniflora</name>
    <dbReference type="NCBI Taxonomy" id="39325"/>
    <lineage>
        <taxon>Eukaryota</taxon>
        <taxon>Viridiplantae</taxon>
        <taxon>Streptophyta</taxon>
        <taxon>Embryophyta</taxon>
        <taxon>Tracheophyta</taxon>
        <taxon>Spermatophyta</taxon>
        <taxon>Magnoliopsida</taxon>
        <taxon>Ranunculales</taxon>
        <taxon>Circaeasteraceae</taxon>
        <taxon>Kingdonia</taxon>
    </lineage>
</organism>
<proteinExistence type="inferred from homology"/>
<dbReference type="OrthoDB" id="690947at2759"/>
<dbReference type="Gene3D" id="1.10.110.10">
    <property type="entry name" value="Plant lipid-transfer and hydrophobic proteins"/>
    <property type="match status" value="1"/>
</dbReference>
<dbReference type="InterPro" id="IPR043325">
    <property type="entry name" value="LTSS"/>
</dbReference>
<gene>
    <name evidence="8" type="ORF">GIB67_013073</name>
</gene>
<feature type="signal peptide" evidence="6">
    <location>
        <begin position="1"/>
        <end position="20"/>
    </location>
</feature>
<feature type="region of interest" description="Disordered" evidence="5">
    <location>
        <begin position="101"/>
        <end position="120"/>
    </location>
</feature>
<evidence type="ECO:0000313" key="9">
    <source>
        <dbReference type="Proteomes" id="UP000541444"/>
    </source>
</evidence>
<evidence type="ECO:0000256" key="3">
    <source>
        <dbReference type="ARBA" id="ARBA00023157"/>
    </source>
</evidence>
<reference evidence="8 9" key="1">
    <citation type="journal article" date="2020" name="IScience">
        <title>Genome Sequencing of the Endangered Kingdonia uniflora (Circaeasteraceae, Ranunculales) Reveals Potential Mechanisms of Evolutionary Specialization.</title>
        <authorList>
            <person name="Sun Y."/>
            <person name="Deng T."/>
            <person name="Zhang A."/>
            <person name="Moore M.J."/>
            <person name="Landis J.B."/>
            <person name="Lin N."/>
            <person name="Zhang H."/>
            <person name="Zhang X."/>
            <person name="Huang J."/>
            <person name="Zhang X."/>
            <person name="Sun H."/>
            <person name="Wang H."/>
        </authorList>
    </citation>
    <scope>NUCLEOTIDE SEQUENCE [LARGE SCALE GENOMIC DNA]</scope>
    <source>
        <strain evidence="8">TB1705</strain>
        <tissue evidence="8">Leaf</tissue>
    </source>
</reference>
<dbReference type="InterPro" id="IPR036312">
    <property type="entry name" value="Bifun_inhib/LTP/seed_sf"/>
</dbReference>
<comment type="similarity">
    <text evidence="1">Belongs to the plant LTP family.</text>
</comment>
<keyword evidence="3" id="KW-1015">Disulfide bond</keyword>
<evidence type="ECO:0000256" key="2">
    <source>
        <dbReference type="ARBA" id="ARBA00022729"/>
    </source>
</evidence>
<sequence length="143" mass="15161">MGRLVVLLMAIIATTTMVSAQIPDCASKLVDCADYLNSTKPPDSCCTPLKEAVIKQHKCLCDLYENPSLLKAFNINITQALELPQYCGVSADVSSCSKVAAPTVSPPPPPPPGVPGNDGSSLSKMTWTGVSSLLLFWVSLMAY</sequence>
<dbReference type="EMBL" id="JACGCM010001620">
    <property type="protein sequence ID" value="KAF6152626.1"/>
    <property type="molecule type" value="Genomic_DNA"/>
</dbReference>
<dbReference type="AlphaFoldDB" id="A0A7J7MCJ7"/>
<feature type="domain" description="Bifunctional inhibitor/plant lipid transfer protein/seed storage helical" evidence="7">
    <location>
        <begin position="10"/>
        <end position="96"/>
    </location>
</feature>
<dbReference type="SUPFAM" id="SSF47699">
    <property type="entry name" value="Bifunctional inhibitor/lipid-transfer protein/seed storage 2S albumin"/>
    <property type="match status" value="1"/>
</dbReference>
<dbReference type="InterPro" id="IPR016140">
    <property type="entry name" value="Bifunc_inhib/LTP/seed_store"/>
</dbReference>
<dbReference type="CDD" id="cd00010">
    <property type="entry name" value="AAI_LTSS"/>
    <property type="match status" value="1"/>
</dbReference>
<keyword evidence="9" id="KW-1185">Reference proteome</keyword>
<dbReference type="Proteomes" id="UP000541444">
    <property type="component" value="Unassembled WGS sequence"/>
</dbReference>
<accession>A0A7J7MCJ7</accession>
<feature type="compositionally biased region" description="Pro residues" evidence="5">
    <location>
        <begin position="104"/>
        <end position="114"/>
    </location>
</feature>
<evidence type="ECO:0000256" key="1">
    <source>
        <dbReference type="ARBA" id="ARBA00009748"/>
    </source>
</evidence>
<comment type="caution">
    <text evidence="8">The sequence shown here is derived from an EMBL/GenBank/DDBJ whole genome shotgun (WGS) entry which is preliminary data.</text>
</comment>
<name>A0A7J7MCJ7_9MAGN</name>
<evidence type="ECO:0000256" key="6">
    <source>
        <dbReference type="SAM" id="SignalP"/>
    </source>
</evidence>
<keyword evidence="4" id="KW-0325">Glycoprotein</keyword>
<evidence type="ECO:0000259" key="7">
    <source>
        <dbReference type="Pfam" id="PF14368"/>
    </source>
</evidence>
<protein>
    <recommendedName>
        <fullName evidence="7">Bifunctional inhibitor/plant lipid transfer protein/seed storage helical domain-containing protein</fullName>
    </recommendedName>
</protein>
<evidence type="ECO:0000313" key="8">
    <source>
        <dbReference type="EMBL" id="KAF6152626.1"/>
    </source>
</evidence>
<dbReference type="Pfam" id="PF14368">
    <property type="entry name" value="LTP_2"/>
    <property type="match status" value="1"/>
</dbReference>
<keyword evidence="2 6" id="KW-0732">Signal</keyword>
<dbReference type="PANTHER" id="PTHR33044">
    <property type="entry name" value="BIFUNCTIONAL INHIBITOR/LIPID-TRANSFER PROTEIN/SEED STORAGE 2S ALBUMIN SUPERFAMILY PROTEIN-RELATED"/>
    <property type="match status" value="1"/>
</dbReference>
<evidence type="ECO:0000256" key="4">
    <source>
        <dbReference type="ARBA" id="ARBA00023180"/>
    </source>
</evidence>
<evidence type="ECO:0000256" key="5">
    <source>
        <dbReference type="SAM" id="MobiDB-lite"/>
    </source>
</evidence>